<feature type="compositionally biased region" description="Acidic residues" evidence="1">
    <location>
        <begin position="107"/>
        <end position="120"/>
    </location>
</feature>
<name>A0ABR4EJ71_9PEZI</name>
<keyword evidence="3" id="KW-1185">Reference proteome</keyword>
<dbReference type="EMBL" id="JBAWTH010000049">
    <property type="protein sequence ID" value="KAL2282494.1"/>
    <property type="molecule type" value="Genomic_DNA"/>
</dbReference>
<evidence type="ECO:0000313" key="3">
    <source>
        <dbReference type="Proteomes" id="UP001600888"/>
    </source>
</evidence>
<feature type="compositionally biased region" description="Polar residues" evidence="1">
    <location>
        <begin position="123"/>
        <end position="133"/>
    </location>
</feature>
<evidence type="ECO:0000256" key="1">
    <source>
        <dbReference type="SAM" id="MobiDB-lite"/>
    </source>
</evidence>
<evidence type="ECO:0000313" key="2">
    <source>
        <dbReference type="EMBL" id="KAL2282494.1"/>
    </source>
</evidence>
<proteinExistence type="predicted"/>
<feature type="compositionally biased region" description="Acidic residues" evidence="1">
    <location>
        <begin position="176"/>
        <end position="229"/>
    </location>
</feature>
<organism evidence="2 3">
    <name type="scientific">Diaporthe vaccinii</name>
    <dbReference type="NCBI Taxonomy" id="105482"/>
    <lineage>
        <taxon>Eukaryota</taxon>
        <taxon>Fungi</taxon>
        <taxon>Dikarya</taxon>
        <taxon>Ascomycota</taxon>
        <taxon>Pezizomycotina</taxon>
        <taxon>Sordariomycetes</taxon>
        <taxon>Sordariomycetidae</taxon>
        <taxon>Diaporthales</taxon>
        <taxon>Diaporthaceae</taxon>
        <taxon>Diaporthe</taxon>
        <taxon>Diaporthe eres species complex</taxon>
    </lineage>
</organism>
<feature type="compositionally biased region" description="Basic and acidic residues" evidence="1">
    <location>
        <begin position="72"/>
        <end position="88"/>
    </location>
</feature>
<sequence>MPSFSYNFSARLARTVGSRLNRVWTGRVSKSSSVRRRTGSSPAESLGLHSDPNATVRRSSSVDDDDGPEQQLRLEVERAVKQEEHEDQFAYSFNVREDDREYGVCADSEDESAEQDEFEDSLPHSQAGSTTQGDLGGMDEPIQSIEVDDETSDNQSASPSLRGGTSRRRRPRSSSDEEEDDEDPHENEDTDENDDENEEKDDDNYDDEDPPTNLDDYYESEEDFQDEYDVESEDIDWYRVERTKVAGIRYWARDAAKAHKLMTLCGYYSLFPSSWKCDLVDHPYLSGLFAARSDGKKTLIRAESNQFRATRALRNLFELQIRICAYRQDGLHDKMADLIDQELRRYNASVEKDAKLLGSYAYSSPILIIKFPVLQFAGVEEDQLQRMVHAEAMRFCRQGVERYRHQWEQRGVEHFPRVMFAFVIIQHTVQIWALDTEIPLEQLNNPYPLKSIDMSRRNDWLNCTLSIAIPIHLSKEALSAHRWNFPALEVDESDVDL</sequence>
<dbReference type="Proteomes" id="UP001600888">
    <property type="component" value="Unassembled WGS sequence"/>
</dbReference>
<reference evidence="2 3" key="1">
    <citation type="submission" date="2024-03" db="EMBL/GenBank/DDBJ databases">
        <title>A high-quality draft genome sequence of Diaporthe vaccinii, a causative agent of upright dieback and viscid rot disease in cranberry plants.</title>
        <authorList>
            <person name="Sarrasin M."/>
            <person name="Lang B.F."/>
            <person name="Burger G."/>
        </authorList>
    </citation>
    <scope>NUCLEOTIDE SEQUENCE [LARGE SCALE GENOMIC DNA]</scope>
    <source>
        <strain evidence="2 3">IS7</strain>
    </source>
</reference>
<feature type="region of interest" description="Disordered" evidence="1">
    <location>
        <begin position="31"/>
        <end position="229"/>
    </location>
</feature>
<comment type="caution">
    <text evidence="2">The sequence shown here is derived from an EMBL/GenBank/DDBJ whole genome shotgun (WGS) entry which is preliminary data.</text>
</comment>
<accession>A0ABR4EJ71</accession>
<protein>
    <submittedName>
        <fullName evidence="2">Uncharacterized protein</fullName>
    </submittedName>
</protein>
<gene>
    <name evidence="2" type="ORF">FJTKL_10581</name>
</gene>